<dbReference type="InterPro" id="IPR002611">
    <property type="entry name" value="IstB_ATP-bd"/>
</dbReference>
<dbReference type="EMBL" id="CADCVO010000115">
    <property type="protein sequence ID" value="CAA9475460.1"/>
    <property type="molecule type" value="Genomic_DNA"/>
</dbReference>
<reference evidence="2" key="1">
    <citation type="submission" date="2020-02" db="EMBL/GenBank/DDBJ databases">
        <authorList>
            <person name="Meier V. D."/>
        </authorList>
    </citation>
    <scope>NUCLEOTIDE SEQUENCE</scope>
    <source>
        <strain evidence="2">AVDCRST_MAG13</strain>
    </source>
</reference>
<protein>
    <recommendedName>
        <fullName evidence="1">IstB-like ATP-binding domain-containing protein</fullName>
    </recommendedName>
</protein>
<feature type="non-terminal residue" evidence="2">
    <location>
        <position position="86"/>
    </location>
</feature>
<organism evidence="2">
    <name type="scientific">uncultured Solirubrobacteraceae bacterium</name>
    <dbReference type="NCBI Taxonomy" id="1162706"/>
    <lineage>
        <taxon>Bacteria</taxon>
        <taxon>Bacillati</taxon>
        <taxon>Actinomycetota</taxon>
        <taxon>Thermoleophilia</taxon>
        <taxon>Solirubrobacterales</taxon>
        <taxon>Solirubrobacteraceae</taxon>
        <taxon>environmental samples</taxon>
    </lineage>
</organism>
<name>A0A6J4RQQ7_9ACTN</name>
<accession>A0A6J4RQQ7</accession>
<gene>
    <name evidence="2" type="ORF">AVDCRST_MAG13-780</name>
</gene>
<proteinExistence type="predicted"/>
<sequence>MSAETTALQHSTIQQACKQLRLPGIGAQFQRLATQAERERQGYLGYLDALLSIELEERERHTIARRLKEAHLPRVKTLAEFDFAQA</sequence>
<dbReference type="AlphaFoldDB" id="A0A6J4RQQ7"/>
<dbReference type="GO" id="GO:0005524">
    <property type="term" value="F:ATP binding"/>
    <property type="evidence" value="ECO:0007669"/>
    <property type="project" value="InterPro"/>
</dbReference>
<evidence type="ECO:0000313" key="2">
    <source>
        <dbReference type="EMBL" id="CAA9475460.1"/>
    </source>
</evidence>
<feature type="domain" description="IstB-like ATP-binding" evidence="1">
    <location>
        <begin position="17"/>
        <end position="86"/>
    </location>
</feature>
<evidence type="ECO:0000259" key="1">
    <source>
        <dbReference type="Pfam" id="PF01695"/>
    </source>
</evidence>
<dbReference type="Pfam" id="PF01695">
    <property type="entry name" value="IstB_IS21"/>
    <property type="match status" value="1"/>
</dbReference>